<dbReference type="InterPro" id="IPR023378">
    <property type="entry name" value="YheA/YmcA-like_dom_sf"/>
</dbReference>
<evidence type="ECO:0000313" key="2">
    <source>
        <dbReference type="Proteomes" id="UP000180254"/>
    </source>
</evidence>
<dbReference type="AlphaFoldDB" id="A0A1S1V901"/>
<organism evidence="1 2">
    <name type="scientific">Andreesenia angusta</name>
    <dbReference type="NCBI Taxonomy" id="39480"/>
    <lineage>
        <taxon>Bacteria</taxon>
        <taxon>Bacillati</taxon>
        <taxon>Bacillota</taxon>
        <taxon>Tissierellia</taxon>
        <taxon>Tissierellales</taxon>
        <taxon>Gottschalkiaceae</taxon>
        <taxon>Andreesenia</taxon>
    </lineage>
</organism>
<dbReference type="InterPro" id="IPR010368">
    <property type="entry name" value="Com_YlbF"/>
</dbReference>
<evidence type="ECO:0000313" key="1">
    <source>
        <dbReference type="EMBL" id="OHW62885.1"/>
    </source>
</evidence>
<sequence length="103" mass="11613">MANALDKARELGTAILDSEEYTALKESEVAIHEDIDSYRLFRDMDKSEKDRMEALKDEKIARYMECQGRYNSLMKDINTIISYYTGYSAEKGDCGSCGGCGSK</sequence>
<dbReference type="SUPFAM" id="SSF158622">
    <property type="entry name" value="YheA/YmcA-like"/>
    <property type="match status" value="1"/>
</dbReference>
<dbReference type="STRING" id="39480.EUAN_06690"/>
<protein>
    <recommendedName>
        <fullName evidence="3">YlbF family regulator</fullName>
    </recommendedName>
</protein>
<dbReference type="RefSeq" id="WP_071061696.1">
    <property type="nucleotide sequence ID" value="NZ_MKIE01000002.1"/>
</dbReference>
<proteinExistence type="predicted"/>
<dbReference type="Pfam" id="PF06133">
    <property type="entry name" value="Com_YlbF"/>
    <property type="match status" value="1"/>
</dbReference>
<dbReference type="EMBL" id="MKIE01000002">
    <property type="protein sequence ID" value="OHW62885.1"/>
    <property type="molecule type" value="Genomic_DNA"/>
</dbReference>
<reference evidence="1 2" key="1">
    <citation type="submission" date="2016-09" db="EMBL/GenBank/DDBJ databases">
        <title>Genome sequence of Eubacterium angustum.</title>
        <authorList>
            <person name="Poehlein A."/>
            <person name="Daniel R."/>
        </authorList>
    </citation>
    <scope>NUCLEOTIDE SEQUENCE [LARGE SCALE GENOMIC DNA]</scope>
    <source>
        <strain evidence="1 2">DSM 1989</strain>
    </source>
</reference>
<dbReference type="Proteomes" id="UP000180254">
    <property type="component" value="Unassembled WGS sequence"/>
</dbReference>
<gene>
    <name evidence="1" type="ORF">EUAN_06690</name>
</gene>
<accession>A0A1S1V901</accession>
<keyword evidence="2" id="KW-1185">Reference proteome</keyword>
<dbReference type="OrthoDB" id="9811402at2"/>
<comment type="caution">
    <text evidence="1">The sequence shown here is derived from an EMBL/GenBank/DDBJ whole genome shotgun (WGS) entry which is preliminary data.</text>
</comment>
<evidence type="ECO:0008006" key="3">
    <source>
        <dbReference type="Google" id="ProtNLM"/>
    </source>
</evidence>
<dbReference type="Gene3D" id="1.20.1500.10">
    <property type="entry name" value="YheA/YmcA-like"/>
    <property type="match status" value="1"/>
</dbReference>
<name>A0A1S1V901_9FIRM</name>